<evidence type="ECO:0000256" key="4">
    <source>
        <dbReference type="ARBA" id="ARBA00022989"/>
    </source>
</evidence>
<dbReference type="InterPro" id="IPR007593">
    <property type="entry name" value="CD225/Dispanin_fam"/>
</dbReference>
<dbReference type="Ensembl" id="ENSNMLT00000006884.1">
    <property type="protein sequence ID" value="ENSNMLP00000006006.1"/>
    <property type="gene ID" value="ENSNMLG00000004414.1"/>
</dbReference>
<keyword evidence="4 6" id="KW-1133">Transmembrane helix</keyword>
<dbReference type="PANTHER" id="PTHR13999:SF31">
    <property type="entry name" value="IFITM1-RELATED"/>
    <property type="match status" value="1"/>
</dbReference>
<dbReference type="Proteomes" id="UP000694523">
    <property type="component" value="Unplaced"/>
</dbReference>
<sequence>CIYRPTEGYVIIVGRKPIMGQSTFVQHTTVNINREMPQDFFIWSLMNFLYCNPFCIGLAALIHSVKSRDMKVAGDVEGARSYGSTARILNIIATSAGCFIGFIIFIVLVTRR</sequence>
<evidence type="ECO:0000313" key="8">
    <source>
        <dbReference type="Proteomes" id="UP000694523"/>
    </source>
</evidence>
<comment type="similarity">
    <text evidence="2">Belongs to the CD225/Dispanin family.</text>
</comment>
<name>A0A8C6SJ37_9GOBI</name>
<dbReference type="InterPro" id="IPR051517">
    <property type="entry name" value="IFITM_antiviral_protein"/>
</dbReference>
<organism evidence="7 8">
    <name type="scientific">Neogobius melanostomus</name>
    <name type="common">round goby</name>
    <dbReference type="NCBI Taxonomy" id="47308"/>
    <lineage>
        <taxon>Eukaryota</taxon>
        <taxon>Metazoa</taxon>
        <taxon>Chordata</taxon>
        <taxon>Craniata</taxon>
        <taxon>Vertebrata</taxon>
        <taxon>Euteleostomi</taxon>
        <taxon>Actinopterygii</taxon>
        <taxon>Neopterygii</taxon>
        <taxon>Teleostei</taxon>
        <taxon>Neoteleostei</taxon>
        <taxon>Acanthomorphata</taxon>
        <taxon>Gobiaria</taxon>
        <taxon>Gobiiformes</taxon>
        <taxon>Gobioidei</taxon>
        <taxon>Gobiidae</taxon>
        <taxon>Benthophilinae</taxon>
        <taxon>Neogobiini</taxon>
        <taxon>Neogobius</taxon>
    </lineage>
</organism>
<keyword evidence="8" id="KW-1185">Reference proteome</keyword>
<dbReference type="Pfam" id="PF04505">
    <property type="entry name" value="CD225"/>
    <property type="match status" value="1"/>
</dbReference>
<dbReference type="GO" id="GO:0005886">
    <property type="term" value="C:plasma membrane"/>
    <property type="evidence" value="ECO:0007669"/>
    <property type="project" value="TreeGrafter"/>
</dbReference>
<feature type="transmembrane region" description="Helical" evidence="6">
    <location>
        <begin position="40"/>
        <end position="62"/>
    </location>
</feature>
<evidence type="ECO:0000256" key="2">
    <source>
        <dbReference type="ARBA" id="ARBA00006843"/>
    </source>
</evidence>
<reference evidence="7" key="2">
    <citation type="submission" date="2025-09" db="UniProtKB">
        <authorList>
            <consortium name="Ensembl"/>
        </authorList>
    </citation>
    <scope>IDENTIFICATION</scope>
</reference>
<evidence type="ECO:0000256" key="1">
    <source>
        <dbReference type="ARBA" id="ARBA00004370"/>
    </source>
</evidence>
<proteinExistence type="inferred from homology"/>
<dbReference type="PANTHER" id="PTHR13999">
    <property type="entry name" value="INTERFERON INDUCIBLE TRANSMEMBRANE PROTEIN"/>
    <property type="match status" value="1"/>
</dbReference>
<accession>A0A8C6SJ37</accession>
<keyword evidence="5 6" id="KW-0472">Membrane</keyword>
<comment type="subcellular location">
    <subcellularLocation>
        <location evidence="1">Membrane</location>
    </subcellularLocation>
</comment>
<keyword evidence="3 6" id="KW-0812">Transmembrane</keyword>
<reference evidence="7" key="1">
    <citation type="submission" date="2025-08" db="UniProtKB">
        <authorList>
            <consortium name="Ensembl"/>
        </authorList>
    </citation>
    <scope>IDENTIFICATION</scope>
</reference>
<feature type="transmembrane region" description="Helical" evidence="6">
    <location>
        <begin position="88"/>
        <end position="109"/>
    </location>
</feature>
<evidence type="ECO:0000256" key="5">
    <source>
        <dbReference type="ARBA" id="ARBA00023136"/>
    </source>
</evidence>
<evidence type="ECO:0000256" key="6">
    <source>
        <dbReference type="SAM" id="Phobius"/>
    </source>
</evidence>
<evidence type="ECO:0000313" key="7">
    <source>
        <dbReference type="Ensembl" id="ENSNMLP00000006006.1"/>
    </source>
</evidence>
<dbReference type="AlphaFoldDB" id="A0A8C6SJ37"/>
<protein>
    <submittedName>
        <fullName evidence="7">Uncharacterized protein</fullName>
    </submittedName>
</protein>
<evidence type="ECO:0000256" key="3">
    <source>
        <dbReference type="ARBA" id="ARBA00022692"/>
    </source>
</evidence>